<evidence type="ECO:0000256" key="1">
    <source>
        <dbReference type="ARBA" id="ARBA00010641"/>
    </source>
</evidence>
<dbReference type="SUPFAM" id="SSF88946">
    <property type="entry name" value="Sigma2 domain of RNA polymerase sigma factors"/>
    <property type="match status" value="1"/>
</dbReference>
<dbReference type="SUPFAM" id="SSF88659">
    <property type="entry name" value="Sigma3 and sigma4 domains of RNA polymerase sigma factors"/>
    <property type="match status" value="1"/>
</dbReference>
<feature type="domain" description="RNA polymerase sigma factor 70 region 4 type 2" evidence="8">
    <location>
        <begin position="134"/>
        <end position="186"/>
    </location>
</feature>
<sequence length="203" mass="23444">MRKAKHYYLVGRELSRRKLNVLGIGTKEREKEWAAFEAEALPLMADVFRVANYLARDREAAEDLTQETFAEALKSFHRYTPDTNCRAWLVTILYHLNSKRRHKLGQLKLVEDTEEQIANTVAYVPAIPEELKDEEILQALEKLPQAFRDVVVLTDVEEFSYKEVAEFLQVPIGTVMSRLSRGRKLLRQQLTEYARSFGIAAEG</sequence>
<name>A0A6J4NIS3_9BACT</name>
<gene>
    <name evidence="9" type="ORF">AVDCRST_MAG74-699</name>
</gene>
<dbReference type="PANTHER" id="PTHR43133:SF59">
    <property type="entry name" value="ECF RNA POLYMERASE SIGMA FACTOR SIGR"/>
    <property type="match status" value="1"/>
</dbReference>
<dbReference type="InterPro" id="IPR000838">
    <property type="entry name" value="RNA_pol_sigma70_ECF_CS"/>
</dbReference>
<dbReference type="GO" id="GO:0003677">
    <property type="term" value="F:DNA binding"/>
    <property type="evidence" value="ECO:0007669"/>
    <property type="project" value="UniProtKB-KW"/>
</dbReference>
<evidence type="ECO:0000259" key="8">
    <source>
        <dbReference type="Pfam" id="PF08281"/>
    </source>
</evidence>
<evidence type="ECO:0000313" key="9">
    <source>
        <dbReference type="EMBL" id="CAA9386220.1"/>
    </source>
</evidence>
<dbReference type="Pfam" id="PF08281">
    <property type="entry name" value="Sigma70_r4_2"/>
    <property type="match status" value="1"/>
</dbReference>
<reference evidence="9" key="1">
    <citation type="submission" date="2020-02" db="EMBL/GenBank/DDBJ databases">
        <authorList>
            <person name="Meier V. D."/>
        </authorList>
    </citation>
    <scope>NUCLEOTIDE SEQUENCE</scope>
    <source>
        <strain evidence="9">AVDCRST_MAG74</strain>
    </source>
</reference>
<evidence type="ECO:0000256" key="3">
    <source>
        <dbReference type="ARBA" id="ARBA00023082"/>
    </source>
</evidence>
<feature type="domain" description="RNA polymerase sigma-70 region 2" evidence="7">
    <location>
        <begin position="46"/>
        <end position="95"/>
    </location>
</feature>
<evidence type="ECO:0000256" key="5">
    <source>
        <dbReference type="ARBA" id="ARBA00023163"/>
    </source>
</evidence>
<dbReference type="GO" id="GO:0016987">
    <property type="term" value="F:sigma factor activity"/>
    <property type="evidence" value="ECO:0007669"/>
    <property type="project" value="UniProtKB-KW"/>
</dbReference>
<proteinExistence type="inferred from homology"/>
<dbReference type="Pfam" id="PF04542">
    <property type="entry name" value="Sigma70_r2"/>
    <property type="match status" value="1"/>
</dbReference>
<dbReference type="InterPro" id="IPR039425">
    <property type="entry name" value="RNA_pol_sigma-70-like"/>
</dbReference>
<keyword evidence="3 6" id="KW-0731">Sigma factor</keyword>
<dbReference type="CDD" id="cd06171">
    <property type="entry name" value="Sigma70_r4"/>
    <property type="match status" value="1"/>
</dbReference>
<dbReference type="EMBL" id="CADCUR010000053">
    <property type="protein sequence ID" value="CAA9386220.1"/>
    <property type="molecule type" value="Genomic_DNA"/>
</dbReference>
<evidence type="ECO:0000256" key="6">
    <source>
        <dbReference type="RuleBase" id="RU000716"/>
    </source>
</evidence>
<protein>
    <recommendedName>
        <fullName evidence="6">RNA polymerase sigma factor</fullName>
    </recommendedName>
</protein>
<evidence type="ECO:0000259" key="7">
    <source>
        <dbReference type="Pfam" id="PF04542"/>
    </source>
</evidence>
<dbReference type="PROSITE" id="PS01063">
    <property type="entry name" value="SIGMA70_ECF"/>
    <property type="match status" value="1"/>
</dbReference>
<dbReference type="InterPro" id="IPR014284">
    <property type="entry name" value="RNA_pol_sigma-70_dom"/>
</dbReference>
<dbReference type="Gene3D" id="1.10.1740.10">
    <property type="match status" value="1"/>
</dbReference>
<dbReference type="InterPro" id="IPR007627">
    <property type="entry name" value="RNA_pol_sigma70_r2"/>
</dbReference>
<keyword evidence="5 6" id="KW-0804">Transcription</keyword>
<dbReference type="AlphaFoldDB" id="A0A6J4NIS3"/>
<keyword evidence="4 6" id="KW-0238">DNA-binding</keyword>
<dbReference type="GO" id="GO:0006352">
    <property type="term" value="P:DNA-templated transcription initiation"/>
    <property type="evidence" value="ECO:0007669"/>
    <property type="project" value="InterPro"/>
</dbReference>
<dbReference type="InterPro" id="IPR036388">
    <property type="entry name" value="WH-like_DNA-bd_sf"/>
</dbReference>
<organism evidence="9">
    <name type="scientific">uncultured Pyrinomonadaceae bacterium</name>
    <dbReference type="NCBI Taxonomy" id="2283094"/>
    <lineage>
        <taxon>Bacteria</taxon>
        <taxon>Pseudomonadati</taxon>
        <taxon>Acidobacteriota</taxon>
        <taxon>Blastocatellia</taxon>
        <taxon>Blastocatellales</taxon>
        <taxon>Pyrinomonadaceae</taxon>
        <taxon>environmental samples</taxon>
    </lineage>
</organism>
<dbReference type="InterPro" id="IPR013324">
    <property type="entry name" value="RNA_pol_sigma_r3/r4-like"/>
</dbReference>
<dbReference type="InterPro" id="IPR013249">
    <property type="entry name" value="RNA_pol_sigma70_r4_t2"/>
</dbReference>
<evidence type="ECO:0000256" key="2">
    <source>
        <dbReference type="ARBA" id="ARBA00023015"/>
    </source>
</evidence>
<dbReference type="Gene3D" id="1.10.10.10">
    <property type="entry name" value="Winged helix-like DNA-binding domain superfamily/Winged helix DNA-binding domain"/>
    <property type="match status" value="1"/>
</dbReference>
<evidence type="ECO:0000256" key="4">
    <source>
        <dbReference type="ARBA" id="ARBA00023125"/>
    </source>
</evidence>
<dbReference type="InterPro" id="IPR013325">
    <property type="entry name" value="RNA_pol_sigma_r2"/>
</dbReference>
<dbReference type="PANTHER" id="PTHR43133">
    <property type="entry name" value="RNA POLYMERASE ECF-TYPE SIGMA FACTO"/>
    <property type="match status" value="1"/>
</dbReference>
<keyword evidence="2 6" id="KW-0805">Transcription regulation</keyword>
<dbReference type="NCBIfam" id="TIGR02937">
    <property type="entry name" value="sigma70-ECF"/>
    <property type="match status" value="1"/>
</dbReference>
<comment type="similarity">
    <text evidence="1 6">Belongs to the sigma-70 factor family. ECF subfamily.</text>
</comment>
<accession>A0A6J4NIS3</accession>